<dbReference type="AlphaFoldDB" id="A0A1W0WH77"/>
<gene>
    <name evidence="7" type="ORF">BV898_11276</name>
</gene>
<dbReference type="Proteomes" id="UP000192578">
    <property type="component" value="Unassembled WGS sequence"/>
</dbReference>
<evidence type="ECO:0000256" key="2">
    <source>
        <dbReference type="ARBA" id="ARBA00023163"/>
    </source>
</evidence>
<dbReference type="PANTHER" id="PTHR47573">
    <property type="entry name" value="PROTEIN AF-9 HOMOLOG"/>
    <property type="match status" value="1"/>
</dbReference>
<dbReference type="EMBL" id="MTYJ01000103">
    <property type="protein sequence ID" value="OQV14555.1"/>
    <property type="molecule type" value="Genomic_DNA"/>
</dbReference>
<proteinExistence type="predicted"/>
<keyword evidence="2" id="KW-0804">Transcription</keyword>
<comment type="subcellular location">
    <subcellularLocation>
        <location evidence="4">Nucleus</location>
    </subcellularLocation>
</comment>
<dbReference type="PANTHER" id="PTHR47573:SF1">
    <property type="entry name" value="PROTEIN AF-9 HOMOLOG"/>
    <property type="match status" value="1"/>
</dbReference>
<dbReference type="Pfam" id="PF03366">
    <property type="entry name" value="YEATS"/>
    <property type="match status" value="1"/>
</dbReference>
<protein>
    <submittedName>
        <fullName evidence="7">YEATS domain-containing protein 4</fullName>
    </submittedName>
</protein>
<organism evidence="7 8">
    <name type="scientific">Hypsibius exemplaris</name>
    <name type="common">Freshwater tardigrade</name>
    <dbReference type="NCBI Taxonomy" id="2072580"/>
    <lineage>
        <taxon>Eukaryota</taxon>
        <taxon>Metazoa</taxon>
        <taxon>Ecdysozoa</taxon>
        <taxon>Tardigrada</taxon>
        <taxon>Eutardigrada</taxon>
        <taxon>Parachela</taxon>
        <taxon>Hypsibioidea</taxon>
        <taxon>Hypsibiidae</taxon>
        <taxon>Hypsibius</taxon>
    </lineage>
</organism>
<sequence length="863" mass="93257">MTGATPNRVGEDWGPDSGGRMKNAQLVKPFLVGCRSRKLANPIPGPVIPPSSSSSSSTGAPATPQHHSHEWIIYLRPYENEDFSPWIKKVQFKLHDSYINSTRLCLAPPYEVRETGWGEFEVNIKVSFADQNERQIALYTWVRLFPKPTEYNVIQTKDGWTIFEQYDEFVMNEPSMMMLDVASNHHRKLAGYVKPEIDYDKQKRDTVARIRAGKARVTPEIQAISVNYENFKTAYGELMNLLRGEAGSSSQIYASGAPPSVSGTGSEYGGSQAAASQDSAQEICFLNTARNNKRMGRRPRNTSPRKATVVPLLPKPAGYVKDNASTHNLNGVAFSSSFIRIPSIQLTAVGGGQQQQTAQPHLRPLAPAPAPQKVLLPKLPAGVRPPTKIIVVNNNDMTQPRVQIINTSRSASGHAEETRKRMILTGEMSMTRTILPKPEPLVLRPRKTLVVAAKVAEPVAARAKPPPPAPPSHPAANLVVLDESSSSLLLQHGRKRSVRKITEDASDGFEVYEELGGGGGGGGAAAAAANDLPGDVEVESAAEEEAVMIAPTLYQIQLPTGLGAFGRTLLPKPIPAGHPTPVIYSDGKLISLNPDGNASNAGPVSFRNVFSIESAGSEFAPPDPNDFRHPKRKRTMYTYDMDGLPERKAPMRKAKRSVAIQSSEKGKRRVGRPSLVQKPAATLLADMKSDCLCLTPDGKGLQCMPCQSVLTVGGEATYTRVSKHVHVDRTHKANYASWKAQQPTVATSVEQSAMTPDNRTAPSATAATSSPRKPVVSYTLRRIEIPQLFLIPQPTTSTSHDIIGSFSGGDGQGPSHLDDEHMDVVETAVGDAGQPADLLYSAGLPSVVSFEETFGSADDGCND</sequence>
<comment type="caution">
    <text evidence="7">The sequence shown here is derived from an EMBL/GenBank/DDBJ whole genome shotgun (WGS) entry which is preliminary data.</text>
</comment>
<dbReference type="InterPro" id="IPR038704">
    <property type="entry name" value="YEAST_sf"/>
</dbReference>
<dbReference type="InterPro" id="IPR005033">
    <property type="entry name" value="YEATS"/>
</dbReference>
<evidence type="ECO:0000259" key="6">
    <source>
        <dbReference type="PROSITE" id="PS51037"/>
    </source>
</evidence>
<keyword evidence="8" id="KW-1185">Reference proteome</keyword>
<dbReference type="Gene3D" id="2.60.40.1970">
    <property type="entry name" value="YEATS domain"/>
    <property type="match status" value="1"/>
</dbReference>
<dbReference type="GO" id="GO:0006355">
    <property type="term" value="P:regulation of DNA-templated transcription"/>
    <property type="evidence" value="ECO:0007669"/>
    <property type="project" value="InterPro"/>
</dbReference>
<dbReference type="InterPro" id="IPR055129">
    <property type="entry name" value="YEATS_dom"/>
</dbReference>
<evidence type="ECO:0000256" key="4">
    <source>
        <dbReference type="PROSITE-ProRule" id="PRU00376"/>
    </source>
</evidence>
<feature type="region of interest" description="Disordered" evidence="5">
    <location>
        <begin position="746"/>
        <end position="771"/>
    </location>
</feature>
<feature type="domain" description="YEATS" evidence="6">
    <location>
        <begin position="20"/>
        <end position="185"/>
    </location>
</feature>
<feature type="compositionally biased region" description="Polar residues" evidence="5">
    <location>
        <begin position="746"/>
        <end position="758"/>
    </location>
</feature>
<feature type="compositionally biased region" description="Low complexity" evidence="5">
    <location>
        <begin position="50"/>
        <end position="64"/>
    </location>
</feature>
<evidence type="ECO:0000313" key="8">
    <source>
        <dbReference type="Proteomes" id="UP000192578"/>
    </source>
</evidence>
<evidence type="ECO:0000256" key="1">
    <source>
        <dbReference type="ARBA" id="ARBA00023015"/>
    </source>
</evidence>
<evidence type="ECO:0000256" key="3">
    <source>
        <dbReference type="ARBA" id="ARBA00023242"/>
    </source>
</evidence>
<dbReference type="OrthoDB" id="16041at2759"/>
<name>A0A1W0WH77_HYPEX</name>
<dbReference type="GO" id="GO:0005634">
    <property type="term" value="C:nucleus"/>
    <property type="evidence" value="ECO:0007669"/>
    <property type="project" value="UniProtKB-SubCell"/>
</dbReference>
<dbReference type="PROSITE" id="PS51037">
    <property type="entry name" value="YEATS"/>
    <property type="match status" value="1"/>
</dbReference>
<feature type="region of interest" description="Disordered" evidence="5">
    <location>
        <begin position="43"/>
        <end position="64"/>
    </location>
</feature>
<feature type="region of interest" description="Disordered" evidence="5">
    <location>
        <begin position="1"/>
        <end position="21"/>
    </location>
</feature>
<evidence type="ECO:0000256" key="5">
    <source>
        <dbReference type="SAM" id="MobiDB-lite"/>
    </source>
</evidence>
<keyword evidence="3 4" id="KW-0539">Nucleus</keyword>
<evidence type="ECO:0000313" key="7">
    <source>
        <dbReference type="EMBL" id="OQV14555.1"/>
    </source>
</evidence>
<feature type="compositionally biased region" description="Low complexity" evidence="5">
    <location>
        <begin position="760"/>
        <end position="771"/>
    </location>
</feature>
<feature type="region of interest" description="Disordered" evidence="5">
    <location>
        <begin position="649"/>
        <end position="672"/>
    </location>
</feature>
<accession>A0A1W0WH77</accession>
<keyword evidence="1" id="KW-0805">Transcription regulation</keyword>
<reference evidence="8" key="1">
    <citation type="submission" date="2017-01" db="EMBL/GenBank/DDBJ databases">
        <title>Comparative genomics of anhydrobiosis in the tardigrade Hypsibius dujardini.</title>
        <authorList>
            <person name="Yoshida Y."/>
            <person name="Koutsovoulos G."/>
            <person name="Laetsch D."/>
            <person name="Stevens L."/>
            <person name="Kumar S."/>
            <person name="Horikawa D."/>
            <person name="Ishino K."/>
            <person name="Komine S."/>
            <person name="Tomita M."/>
            <person name="Blaxter M."/>
            <person name="Arakawa K."/>
        </authorList>
    </citation>
    <scope>NUCLEOTIDE SEQUENCE [LARGE SCALE GENOMIC DNA]</scope>
    <source>
        <strain evidence="8">Z151</strain>
    </source>
</reference>